<sequence>MTDVSDVPDVPDVPDVKAEIDQLMRAFLGAFTNTDGARPDLAAVREVFVPQGMIINNSGPRPVVHDLDTFIAPRQEMLTDGTLTDFSEWEVHERTEVYGSVAHRFSEYAKSGFRDGKWFEGTGRKTTQFVRTPAGWRMSSMAWDDA</sequence>
<dbReference type="InterPro" id="IPR037401">
    <property type="entry name" value="SnoaL-like"/>
</dbReference>
<gene>
    <name evidence="2" type="ORF">GCM10010326_06800</name>
</gene>
<comment type="caution">
    <text evidence="2">The sequence shown here is derived from an EMBL/GenBank/DDBJ whole genome shotgun (WGS) entry which is preliminary data.</text>
</comment>
<dbReference type="Pfam" id="PF13474">
    <property type="entry name" value="SnoaL_3"/>
    <property type="match status" value="1"/>
</dbReference>
<name>A0ABQ2ZJX8_9ACTN</name>
<evidence type="ECO:0000313" key="3">
    <source>
        <dbReference type="Proteomes" id="UP000600946"/>
    </source>
</evidence>
<dbReference type="Proteomes" id="UP000600946">
    <property type="component" value="Unassembled WGS sequence"/>
</dbReference>
<dbReference type="InterPro" id="IPR032710">
    <property type="entry name" value="NTF2-like_dom_sf"/>
</dbReference>
<reference evidence="3" key="1">
    <citation type="journal article" date="2019" name="Int. J. Syst. Evol. Microbiol.">
        <title>The Global Catalogue of Microorganisms (GCM) 10K type strain sequencing project: providing services to taxonomists for standard genome sequencing and annotation.</title>
        <authorList>
            <consortium name="The Broad Institute Genomics Platform"/>
            <consortium name="The Broad Institute Genome Sequencing Center for Infectious Disease"/>
            <person name="Wu L."/>
            <person name="Ma J."/>
        </authorList>
    </citation>
    <scope>NUCLEOTIDE SEQUENCE [LARGE SCALE GENOMIC DNA]</scope>
    <source>
        <strain evidence="3">JCM 4594</strain>
    </source>
</reference>
<protein>
    <recommendedName>
        <fullName evidence="1">SnoaL-like domain-containing protein</fullName>
    </recommendedName>
</protein>
<accession>A0ABQ2ZJX8</accession>
<dbReference type="Gene3D" id="3.10.450.50">
    <property type="match status" value="1"/>
</dbReference>
<evidence type="ECO:0000259" key="1">
    <source>
        <dbReference type="Pfam" id="PF13474"/>
    </source>
</evidence>
<proteinExistence type="predicted"/>
<feature type="domain" description="SnoaL-like" evidence="1">
    <location>
        <begin position="21"/>
        <end position="140"/>
    </location>
</feature>
<dbReference type="EMBL" id="BMUU01000001">
    <property type="protein sequence ID" value="GGY17162.1"/>
    <property type="molecule type" value="Genomic_DNA"/>
</dbReference>
<dbReference type="SUPFAM" id="SSF54427">
    <property type="entry name" value="NTF2-like"/>
    <property type="match status" value="1"/>
</dbReference>
<evidence type="ECO:0000313" key="2">
    <source>
        <dbReference type="EMBL" id="GGY17162.1"/>
    </source>
</evidence>
<organism evidence="2 3">
    <name type="scientific">Streptomyces xanthochromogenes</name>
    <dbReference type="NCBI Taxonomy" id="67384"/>
    <lineage>
        <taxon>Bacteria</taxon>
        <taxon>Bacillati</taxon>
        <taxon>Actinomycetota</taxon>
        <taxon>Actinomycetes</taxon>
        <taxon>Kitasatosporales</taxon>
        <taxon>Streptomycetaceae</taxon>
        <taxon>Streptomyces</taxon>
    </lineage>
</organism>
<keyword evidence="3" id="KW-1185">Reference proteome</keyword>